<evidence type="ECO:0000313" key="2">
    <source>
        <dbReference type="Proteomes" id="UP001149163"/>
    </source>
</evidence>
<dbReference type="RefSeq" id="XP_056541933.1">
    <property type="nucleotide sequence ID" value="XM_056689504.1"/>
</dbReference>
<name>A0A9W9I1K6_9EURO</name>
<proteinExistence type="predicted"/>
<dbReference type="EMBL" id="JAPQKN010000004">
    <property type="protein sequence ID" value="KAJ5160375.1"/>
    <property type="molecule type" value="Genomic_DNA"/>
</dbReference>
<organism evidence="1 2">
    <name type="scientific">Penicillium canariense</name>
    <dbReference type="NCBI Taxonomy" id="189055"/>
    <lineage>
        <taxon>Eukaryota</taxon>
        <taxon>Fungi</taxon>
        <taxon>Dikarya</taxon>
        <taxon>Ascomycota</taxon>
        <taxon>Pezizomycotina</taxon>
        <taxon>Eurotiomycetes</taxon>
        <taxon>Eurotiomycetidae</taxon>
        <taxon>Eurotiales</taxon>
        <taxon>Aspergillaceae</taxon>
        <taxon>Penicillium</taxon>
    </lineage>
</organism>
<reference evidence="1" key="2">
    <citation type="journal article" date="2023" name="IMA Fungus">
        <title>Comparative genomic study of the Penicillium genus elucidates a diverse pangenome and 15 lateral gene transfer events.</title>
        <authorList>
            <person name="Petersen C."/>
            <person name="Sorensen T."/>
            <person name="Nielsen M.R."/>
            <person name="Sondergaard T.E."/>
            <person name="Sorensen J.L."/>
            <person name="Fitzpatrick D.A."/>
            <person name="Frisvad J.C."/>
            <person name="Nielsen K.L."/>
        </authorList>
    </citation>
    <scope>NUCLEOTIDE SEQUENCE</scope>
    <source>
        <strain evidence="1">IBT 26290</strain>
    </source>
</reference>
<gene>
    <name evidence="1" type="ORF">N7482_007379</name>
</gene>
<evidence type="ECO:0000313" key="1">
    <source>
        <dbReference type="EMBL" id="KAJ5160375.1"/>
    </source>
</evidence>
<accession>A0A9W9I1K6</accession>
<protein>
    <submittedName>
        <fullName evidence="1">Uncharacterized protein</fullName>
    </submittedName>
</protein>
<sequence>MPGICFVCDLQLASGRFLEHVTILFWYGRRSIWPNHDGLLLGFGAIPTCPTAPEKPVGWEFHLIHFNCNYLGCHGETADSLLTLWFPVARQPVVHVQHRYLQQMPREKHPGQARRMQAN</sequence>
<dbReference type="Proteomes" id="UP001149163">
    <property type="component" value="Unassembled WGS sequence"/>
</dbReference>
<dbReference type="GeneID" id="81428680"/>
<comment type="caution">
    <text evidence="1">The sequence shown here is derived from an EMBL/GenBank/DDBJ whole genome shotgun (WGS) entry which is preliminary data.</text>
</comment>
<reference evidence="1" key="1">
    <citation type="submission" date="2022-11" db="EMBL/GenBank/DDBJ databases">
        <authorList>
            <person name="Petersen C."/>
        </authorList>
    </citation>
    <scope>NUCLEOTIDE SEQUENCE</scope>
    <source>
        <strain evidence="1">IBT 26290</strain>
    </source>
</reference>
<keyword evidence="2" id="KW-1185">Reference proteome</keyword>
<dbReference type="AlphaFoldDB" id="A0A9W9I1K6"/>